<evidence type="ECO:0000256" key="5">
    <source>
        <dbReference type="PROSITE-ProRule" id="PRU00449"/>
    </source>
</evidence>
<evidence type="ECO:0000256" key="1">
    <source>
        <dbReference type="ARBA" id="ARBA00022723"/>
    </source>
</evidence>
<keyword evidence="1" id="KW-0479">Metal-binding</keyword>
<reference evidence="8" key="2">
    <citation type="submission" date="2025-08" db="UniProtKB">
        <authorList>
            <consortium name="Ensembl"/>
        </authorList>
    </citation>
    <scope>IDENTIFICATION</scope>
</reference>
<dbReference type="PROSITE" id="PS51039">
    <property type="entry name" value="ZF_AN1"/>
    <property type="match status" value="2"/>
</dbReference>
<dbReference type="Gene3D" id="4.10.1110.10">
    <property type="entry name" value="AN1-like Zinc finger"/>
    <property type="match status" value="2"/>
</dbReference>
<evidence type="ECO:0000256" key="3">
    <source>
        <dbReference type="ARBA" id="ARBA00022771"/>
    </source>
</evidence>
<dbReference type="PANTHER" id="PTHR14677:SF20">
    <property type="entry name" value="ZINC FINGER AN1-TYPE CONTAINING 2A-RELATED"/>
    <property type="match status" value="1"/>
</dbReference>
<reference evidence="8" key="1">
    <citation type="submission" date="2018-05" db="EMBL/GenBank/DDBJ databases">
        <authorList>
            <person name="Datahose"/>
        </authorList>
    </citation>
    <scope>NUCLEOTIDE SEQUENCE</scope>
</reference>
<organism evidence="8 9">
    <name type="scientific">Astatotilapia calliptera</name>
    <name type="common">Eastern happy</name>
    <name type="synonym">Chromis callipterus</name>
    <dbReference type="NCBI Taxonomy" id="8154"/>
    <lineage>
        <taxon>Eukaryota</taxon>
        <taxon>Metazoa</taxon>
        <taxon>Chordata</taxon>
        <taxon>Craniata</taxon>
        <taxon>Vertebrata</taxon>
        <taxon>Euteleostomi</taxon>
        <taxon>Actinopterygii</taxon>
        <taxon>Neopterygii</taxon>
        <taxon>Teleostei</taxon>
        <taxon>Neoteleostei</taxon>
        <taxon>Acanthomorphata</taxon>
        <taxon>Ovalentaria</taxon>
        <taxon>Cichlomorphae</taxon>
        <taxon>Cichliformes</taxon>
        <taxon>Cichlidae</taxon>
        <taxon>African cichlids</taxon>
        <taxon>Pseudocrenilabrinae</taxon>
        <taxon>Haplochromini</taxon>
        <taxon>Astatotilapia</taxon>
    </lineage>
</organism>
<keyword evidence="4" id="KW-0862">Zinc</keyword>
<dbReference type="FunFam" id="4.10.1110.10:FF:000003">
    <property type="entry name" value="AN1-type zinc finger protein 2B isoform X1"/>
    <property type="match status" value="1"/>
</dbReference>
<dbReference type="InterPro" id="IPR035896">
    <property type="entry name" value="AN1-like_Znf"/>
</dbReference>
<name>A0AAX7TYP0_ASTCA</name>
<dbReference type="Ensembl" id="ENSACLT00000075912.1">
    <property type="protein sequence ID" value="ENSACLP00000061625.1"/>
    <property type="gene ID" value="ENSACLG00000005210.2"/>
</dbReference>
<evidence type="ECO:0000259" key="7">
    <source>
        <dbReference type="PROSITE" id="PS51039"/>
    </source>
</evidence>
<dbReference type="Pfam" id="PF25403">
    <property type="entry name" value="zf-C2H2_ZFAND2"/>
    <property type="match status" value="1"/>
</dbReference>
<dbReference type="GO" id="GO:0008270">
    <property type="term" value="F:zinc ion binding"/>
    <property type="evidence" value="ECO:0007669"/>
    <property type="project" value="UniProtKB-KW"/>
</dbReference>
<dbReference type="PANTHER" id="PTHR14677">
    <property type="entry name" value="ARSENITE INDUCUBLE RNA ASSOCIATED PROTEIN AIP-1-RELATED"/>
    <property type="match status" value="1"/>
</dbReference>
<evidence type="ECO:0000256" key="2">
    <source>
        <dbReference type="ARBA" id="ARBA00022737"/>
    </source>
</evidence>
<sequence>MEFPDLGEHCSEKTCKRLDFLPMRCDACQEIFCKDHITYANHKCTSSYKKDIQVPVCPLCDTPIPVKRGEMPDIKVGEHIDRDCKSDPAQRKRKIFTNKCSKGGCKQKEMIRVTCDQCRLNYCLKHRHPLDHDCKTDGKPLSKSGHAALMRTQGTSSTSASTSSSSSSGNTRPVSNGLNANSRSHSTGSAQRISTSVSAQNVIPPSASFQAGLVCILFTQHDAINLKKKKKKFGQCKHRCGAVLSLQTEEQALQRALEMSLADSRQTVAPALR</sequence>
<feature type="domain" description="AN1-type" evidence="7">
    <location>
        <begin position="94"/>
        <end position="142"/>
    </location>
</feature>
<protein>
    <recommendedName>
        <fullName evidence="7">AN1-type domain-containing protein</fullName>
    </recommendedName>
</protein>
<keyword evidence="2" id="KW-0677">Repeat</keyword>
<accession>A0AAX7TYP0</accession>
<dbReference type="GeneTree" id="ENSGT00940000159648"/>
<reference evidence="8" key="3">
    <citation type="submission" date="2025-09" db="UniProtKB">
        <authorList>
            <consortium name="Ensembl"/>
        </authorList>
    </citation>
    <scope>IDENTIFICATION</scope>
</reference>
<dbReference type="InterPro" id="IPR057357">
    <property type="entry name" value="Znf-C2H2_ZFAND2A/B"/>
</dbReference>
<evidence type="ECO:0000313" key="8">
    <source>
        <dbReference type="Ensembl" id="ENSACLP00000061625.1"/>
    </source>
</evidence>
<keyword evidence="3 5" id="KW-0863">Zinc-finger</keyword>
<dbReference type="InterPro" id="IPR000058">
    <property type="entry name" value="Znf_AN1"/>
</dbReference>
<dbReference type="SMART" id="SM00154">
    <property type="entry name" value="ZnF_AN1"/>
    <property type="match status" value="2"/>
</dbReference>
<evidence type="ECO:0000313" key="9">
    <source>
        <dbReference type="Proteomes" id="UP000265100"/>
    </source>
</evidence>
<dbReference type="GO" id="GO:0043161">
    <property type="term" value="P:proteasome-mediated ubiquitin-dependent protein catabolic process"/>
    <property type="evidence" value="ECO:0007669"/>
    <property type="project" value="TreeGrafter"/>
</dbReference>
<feature type="domain" description="AN1-type" evidence="7">
    <location>
        <begin position="4"/>
        <end position="52"/>
    </location>
</feature>
<dbReference type="GO" id="GO:0045047">
    <property type="term" value="P:protein targeting to ER"/>
    <property type="evidence" value="ECO:0007669"/>
    <property type="project" value="TreeGrafter"/>
</dbReference>
<feature type="compositionally biased region" description="Polar residues" evidence="6">
    <location>
        <begin position="169"/>
        <end position="193"/>
    </location>
</feature>
<dbReference type="AlphaFoldDB" id="A0AAX7TYP0"/>
<evidence type="ECO:0000256" key="6">
    <source>
        <dbReference type="SAM" id="MobiDB-lite"/>
    </source>
</evidence>
<feature type="region of interest" description="Disordered" evidence="6">
    <location>
        <begin position="151"/>
        <end position="193"/>
    </location>
</feature>
<dbReference type="InterPro" id="IPR003903">
    <property type="entry name" value="UIM_dom"/>
</dbReference>
<dbReference type="FunFam" id="4.10.1110.10:FF:000004">
    <property type="entry name" value="AN1-type zinc finger protein 2B isoform X1"/>
    <property type="match status" value="1"/>
</dbReference>
<gene>
    <name evidence="8" type="primary">ZFAND2A</name>
</gene>
<feature type="compositionally biased region" description="Low complexity" evidence="6">
    <location>
        <begin position="155"/>
        <end position="168"/>
    </location>
</feature>
<evidence type="ECO:0000256" key="4">
    <source>
        <dbReference type="ARBA" id="ARBA00022833"/>
    </source>
</evidence>
<keyword evidence="9" id="KW-1185">Reference proteome</keyword>
<dbReference type="GO" id="GO:0005783">
    <property type="term" value="C:endoplasmic reticulum"/>
    <property type="evidence" value="ECO:0007669"/>
    <property type="project" value="TreeGrafter"/>
</dbReference>
<dbReference type="SUPFAM" id="SSF118310">
    <property type="entry name" value="AN1-like Zinc finger"/>
    <property type="match status" value="2"/>
</dbReference>
<dbReference type="Proteomes" id="UP000265100">
    <property type="component" value="Chromosome 4"/>
</dbReference>
<proteinExistence type="predicted"/>
<dbReference type="Pfam" id="PF01428">
    <property type="entry name" value="zf-AN1"/>
    <property type="match status" value="2"/>
</dbReference>
<dbReference type="PROSITE" id="PS50330">
    <property type="entry name" value="UIM"/>
    <property type="match status" value="1"/>
</dbReference>